<dbReference type="GO" id="GO:0020037">
    <property type="term" value="F:heme binding"/>
    <property type="evidence" value="ECO:0007669"/>
    <property type="project" value="InterPro"/>
</dbReference>
<dbReference type="EMBL" id="JAGPXC010000003">
    <property type="protein sequence ID" value="KAH6654954.1"/>
    <property type="molecule type" value="Genomic_DNA"/>
</dbReference>
<keyword evidence="4 8" id="KW-0479">Metal-binding</keyword>
<proteinExistence type="inferred from homology"/>
<comment type="cofactor">
    <cofactor evidence="1 8">
        <name>heme</name>
        <dbReference type="ChEBI" id="CHEBI:30413"/>
    </cofactor>
</comment>
<feature type="binding site" description="axial binding residue" evidence="8">
    <location>
        <position position="441"/>
    </location>
    <ligand>
        <name>heme</name>
        <dbReference type="ChEBI" id="CHEBI:30413"/>
    </ligand>
    <ligandPart>
        <name>Fe</name>
        <dbReference type="ChEBI" id="CHEBI:18248"/>
    </ligandPart>
</feature>
<dbReference type="PRINTS" id="PR00385">
    <property type="entry name" value="P450"/>
</dbReference>
<evidence type="ECO:0000256" key="4">
    <source>
        <dbReference type="ARBA" id="ARBA00022723"/>
    </source>
</evidence>
<evidence type="ECO:0000256" key="7">
    <source>
        <dbReference type="ARBA" id="ARBA00023033"/>
    </source>
</evidence>
<dbReference type="PANTHER" id="PTHR24305">
    <property type="entry name" value="CYTOCHROME P450"/>
    <property type="match status" value="1"/>
</dbReference>
<keyword evidence="3 8" id="KW-0349">Heme</keyword>
<gene>
    <name evidence="10" type="ORF">BKA67DRAFT_559071</name>
</gene>
<evidence type="ECO:0000256" key="5">
    <source>
        <dbReference type="ARBA" id="ARBA00023002"/>
    </source>
</evidence>
<dbReference type="Proteomes" id="UP000758603">
    <property type="component" value="Unassembled WGS sequence"/>
</dbReference>
<evidence type="ECO:0000256" key="9">
    <source>
        <dbReference type="RuleBase" id="RU000461"/>
    </source>
</evidence>
<evidence type="ECO:0000256" key="8">
    <source>
        <dbReference type="PIRSR" id="PIRSR602401-1"/>
    </source>
</evidence>
<evidence type="ECO:0000313" key="11">
    <source>
        <dbReference type="Proteomes" id="UP000758603"/>
    </source>
</evidence>
<dbReference type="InterPro" id="IPR036396">
    <property type="entry name" value="Cyt_P450_sf"/>
</dbReference>
<dbReference type="RefSeq" id="XP_045959219.1">
    <property type="nucleotide sequence ID" value="XM_046102366.1"/>
</dbReference>
<accession>A0A9P8ZZF4</accession>
<dbReference type="PRINTS" id="PR00463">
    <property type="entry name" value="EP450I"/>
</dbReference>
<dbReference type="GO" id="GO:0016705">
    <property type="term" value="F:oxidoreductase activity, acting on paired donors, with incorporation or reduction of molecular oxygen"/>
    <property type="evidence" value="ECO:0007669"/>
    <property type="project" value="InterPro"/>
</dbReference>
<keyword evidence="7 9" id="KW-0503">Monooxygenase</keyword>
<comment type="similarity">
    <text evidence="2 9">Belongs to the cytochrome P450 family.</text>
</comment>
<dbReference type="Gene3D" id="1.10.630.10">
    <property type="entry name" value="Cytochrome P450"/>
    <property type="match status" value="1"/>
</dbReference>
<dbReference type="SUPFAM" id="SSF48264">
    <property type="entry name" value="Cytochrome P450"/>
    <property type="match status" value="1"/>
</dbReference>
<dbReference type="InterPro" id="IPR017972">
    <property type="entry name" value="Cyt_P450_CS"/>
</dbReference>
<dbReference type="GO" id="GO:0004497">
    <property type="term" value="F:monooxygenase activity"/>
    <property type="evidence" value="ECO:0007669"/>
    <property type="project" value="UniProtKB-KW"/>
</dbReference>
<evidence type="ECO:0000256" key="6">
    <source>
        <dbReference type="ARBA" id="ARBA00023004"/>
    </source>
</evidence>
<evidence type="ECO:0000256" key="2">
    <source>
        <dbReference type="ARBA" id="ARBA00010617"/>
    </source>
</evidence>
<evidence type="ECO:0000256" key="3">
    <source>
        <dbReference type="ARBA" id="ARBA00022617"/>
    </source>
</evidence>
<dbReference type="GeneID" id="70131258"/>
<keyword evidence="5 9" id="KW-0560">Oxidoreductase</keyword>
<sequence length="499" mass="55748">MENNIQAILCSATTALSVVVTLATLYVSTRVAYNVLFHPLRSFPGPLSHRASALPWAYYMAKGKLAWHVAELHEKYGPIVRTKPNELAMLDPEAWKDIYTVRPGGEYLEKYIPAYRPSGRLAGSIISAEKEEHSVLRKLLAPSFSDKAIRDQEPVVGRYVNLLLQRLAERCQDGTAAVNLRDWYNFTTFDVIGILAFGEDFGCLQEGKYHPWVAAIALAIREGGLVSALVVIGLKPLLGLISKIAGRNRLKHNDITRQKLQRRIDIGNNEPDIIGRLIDRKDDLNFSFETLRANAGGLAVAGSETTATLLTGITYLLLTHPDHLQKVTEEIRSTFQDTNDITLTSVNGLPYMLACLNEALRLYPPVPNGLPRVTPLGGTNIANTFVPGRTVVSVWALAMHRSKRHFKLPNEFHPERFLGSESFAGDRLDAVQPFSLGPRNCIGRSLAYAEMRLVLAKLLFTFDLTLAGDSNNWIERNRVYQLWFKPDLNVYLRPVTNSM</sequence>
<name>A0A9P8ZZF4_9PEZI</name>
<dbReference type="OrthoDB" id="1470350at2759"/>
<dbReference type="AlphaFoldDB" id="A0A9P8ZZF4"/>
<evidence type="ECO:0000256" key="1">
    <source>
        <dbReference type="ARBA" id="ARBA00001971"/>
    </source>
</evidence>
<dbReference type="GO" id="GO:0005506">
    <property type="term" value="F:iron ion binding"/>
    <property type="evidence" value="ECO:0007669"/>
    <property type="project" value="InterPro"/>
</dbReference>
<reference evidence="10" key="1">
    <citation type="journal article" date="2021" name="Nat. Commun.">
        <title>Genetic determinants of endophytism in the Arabidopsis root mycobiome.</title>
        <authorList>
            <person name="Mesny F."/>
            <person name="Miyauchi S."/>
            <person name="Thiergart T."/>
            <person name="Pickel B."/>
            <person name="Atanasova L."/>
            <person name="Karlsson M."/>
            <person name="Huettel B."/>
            <person name="Barry K.W."/>
            <person name="Haridas S."/>
            <person name="Chen C."/>
            <person name="Bauer D."/>
            <person name="Andreopoulos W."/>
            <person name="Pangilinan J."/>
            <person name="LaButti K."/>
            <person name="Riley R."/>
            <person name="Lipzen A."/>
            <person name="Clum A."/>
            <person name="Drula E."/>
            <person name="Henrissat B."/>
            <person name="Kohler A."/>
            <person name="Grigoriev I.V."/>
            <person name="Martin F.M."/>
            <person name="Hacquard S."/>
        </authorList>
    </citation>
    <scope>NUCLEOTIDE SEQUENCE</scope>
    <source>
        <strain evidence="10">MPI-SDFR-AT-0073</strain>
    </source>
</reference>
<organism evidence="10 11">
    <name type="scientific">Truncatella angustata</name>
    <dbReference type="NCBI Taxonomy" id="152316"/>
    <lineage>
        <taxon>Eukaryota</taxon>
        <taxon>Fungi</taxon>
        <taxon>Dikarya</taxon>
        <taxon>Ascomycota</taxon>
        <taxon>Pezizomycotina</taxon>
        <taxon>Sordariomycetes</taxon>
        <taxon>Xylariomycetidae</taxon>
        <taxon>Amphisphaeriales</taxon>
        <taxon>Sporocadaceae</taxon>
        <taxon>Truncatella</taxon>
    </lineage>
</organism>
<dbReference type="InterPro" id="IPR001128">
    <property type="entry name" value="Cyt_P450"/>
</dbReference>
<protein>
    <submittedName>
        <fullName evidence="10">Cytochrome P450 ClCP1</fullName>
    </submittedName>
</protein>
<dbReference type="CDD" id="cd11058">
    <property type="entry name" value="CYP60B-like"/>
    <property type="match status" value="1"/>
</dbReference>
<keyword evidence="6 8" id="KW-0408">Iron</keyword>
<keyword evidence="11" id="KW-1185">Reference proteome</keyword>
<dbReference type="PANTHER" id="PTHR24305:SF230">
    <property type="entry name" value="P450, PUTATIVE (EUROFUNG)-RELATED"/>
    <property type="match status" value="1"/>
</dbReference>
<dbReference type="PROSITE" id="PS00086">
    <property type="entry name" value="CYTOCHROME_P450"/>
    <property type="match status" value="1"/>
</dbReference>
<dbReference type="InterPro" id="IPR002401">
    <property type="entry name" value="Cyt_P450_E_grp-I"/>
</dbReference>
<dbReference type="InterPro" id="IPR050121">
    <property type="entry name" value="Cytochrome_P450_monoxygenase"/>
</dbReference>
<dbReference type="Pfam" id="PF00067">
    <property type="entry name" value="p450"/>
    <property type="match status" value="1"/>
</dbReference>
<evidence type="ECO:0000313" key="10">
    <source>
        <dbReference type="EMBL" id="KAH6654954.1"/>
    </source>
</evidence>
<comment type="caution">
    <text evidence="10">The sequence shown here is derived from an EMBL/GenBank/DDBJ whole genome shotgun (WGS) entry which is preliminary data.</text>
</comment>